<dbReference type="Pfam" id="PF00583">
    <property type="entry name" value="Acetyltransf_1"/>
    <property type="match status" value="1"/>
</dbReference>
<keyword evidence="6" id="KW-1185">Reference proteome</keyword>
<dbReference type="CDD" id="cd04301">
    <property type="entry name" value="NAT_SF"/>
    <property type="match status" value="1"/>
</dbReference>
<sequence length="168" mass="18420">MSASPLIRPATPADIPAILALMRGLAEYEKLTHLFAATEANLRASLFGEQPAAQCLVAESAADGRLVAYALWFQNYSTFLAKPGLYLEDLYVHPDQRGKGIGKALLLRLASIAVERGYGRFEWTVLDWNQPAIDFYEGMGAQVLPEWRIVRVTGDALLDMGRKGASHG</sequence>
<evidence type="ECO:0000313" key="5">
    <source>
        <dbReference type="EMBL" id="OZI32017.1"/>
    </source>
</evidence>
<dbReference type="InterPro" id="IPR051016">
    <property type="entry name" value="Diverse_Substrate_AcTransf"/>
</dbReference>
<protein>
    <submittedName>
        <fullName evidence="5">GNAT family N-acetyltransferase</fullName>
    </submittedName>
</protein>
<keyword evidence="2 5" id="KW-0808">Transferase</keyword>
<evidence type="ECO:0000256" key="1">
    <source>
        <dbReference type="ARBA" id="ARBA00008694"/>
    </source>
</evidence>
<dbReference type="PANTHER" id="PTHR10545">
    <property type="entry name" value="DIAMINE N-ACETYLTRANSFERASE"/>
    <property type="match status" value="1"/>
</dbReference>
<evidence type="ECO:0000256" key="2">
    <source>
        <dbReference type="ARBA" id="ARBA00022679"/>
    </source>
</evidence>
<dbReference type="EMBL" id="NEVM01000005">
    <property type="protein sequence ID" value="OZI32017.1"/>
    <property type="molecule type" value="Genomic_DNA"/>
</dbReference>
<gene>
    <name evidence="5" type="ORF">CAL29_29710</name>
</gene>
<evidence type="ECO:0000259" key="4">
    <source>
        <dbReference type="PROSITE" id="PS51186"/>
    </source>
</evidence>
<accession>A0A261S4X8</accession>
<name>A0A261S4X8_9BORD</name>
<organism evidence="5 6">
    <name type="scientific">Bordetella genomosp. 10</name>
    <dbReference type="NCBI Taxonomy" id="1416804"/>
    <lineage>
        <taxon>Bacteria</taxon>
        <taxon>Pseudomonadati</taxon>
        <taxon>Pseudomonadota</taxon>
        <taxon>Betaproteobacteria</taxon>
        <taxon>Burkholderiales</taxon>
        <taxon>Alcaligenaceae</taxon>
        <taxon>Bordetella</taxon>
    </lineage>
</organism>
<dbReference type="SUPFAM" id="SSF55729">
    <property type="entry name" value="Acyl-CoA N-acyltransferases (Nat)"/>
    <property type="match status" value="1"/>
</dbReference>
<reference evidence="6" key="1">
    <citation type="submission" date="2017-05" db="EMBL/GenBank/DDBJ databases">
        <title>Complete and WGS of Bordetella genogroups.</title>
        <authorList>
            <person name="Spilker T."/>
            <person name="Lipuma J."/>
        </authorList>
    </citation>
    <scope>NUCLEOTIDE SEQUENCE [LARGE SCALE GENOMIC DNA]</scope>
    <source>
        <strain evidence="6">AU16122</strain>
    </source>
</reference>
<proteinExistence type="inferred from homology"/>
<comment type="caution">
    <text evidence="5">The sequence shown here is derived from an EMBL/GenBank/DDBJ whole genome shotgun (WGS) entry which is preliminary data.</text>
</comment>
<dbReference type="RefSeq" id="WP_094856423.1">
    <property type="nucleotide sequence ID" value="NZ_NEVM01000005.1"/>
</dbReference>
<dbReference type="OrthoDB" id="5295305at2"/>
<dbReference type="InterPro" id="IPR000182">
    <property type="entry name" value="GNAT_dom"/>
</dbReference>
<dbReference type="PANTHER" id="PTHR10545:SF29">
    <property type="entry name" value="GH14572P-RELATED"/>
    <property type="match status" value="1"/>
</dbReference>
<dbReference type="AlphaFoldDB" id="A0A261S4X8"/>
<dbReference type="GO" id="GO:0008080">
    <property type="term" value="F:N-acetyltransferase activity"/>
    <property type="evidence" value="ECO:0007669"/>
    <property type="project" value="TreeGrafter"/>
</dbReference>
<keyword evidence="3" id="KW-0012">Acyltransferase</keyword>
<dbReference type="InterPro" id="IPR016181">
    <property type="entry name" value="Acyl_CoA_acyltransferase"/>
</dbReference>
<feature type="domain" description="N-acetyltransferase" evidence="4">
    <location>
        <begin position="5"/>
        <end position="165"/>
    </location>
</feature>
<comment type="similarity">
    <text evidence="1">Belongs to the acetyltransferase family.</text>
</comment>
<evidence type="ECO:0000313" key="6">
    <source>
        <dbReference type="Proteomes" id="UP000216020"/>
    </source>
</evidence>
<dbReference type="PROSITE" id="PS51186">
    <property type="entry name" value="GNAT"/>
    <property type="match status" value="1"/>
</dbReference>
<dbReference type="Proteomes" id="UP000216020">
    <property type="component" value="Unassembled WGS sequence"/>
</dbReference>
<dbReference type="Gene3D" id="3.40.630.30">
    <property type="match status" value="1"/>
</dbReference>
<dbReference type="FunFam" id="3.40.630.30:FF:000064">
    <property type="entry name" value="GNAT family acetyltransferase"/>
    <property type="match status" value="1"/>
</dbReference>
<evidence type="ECO:0000256" key="3">
    <source>
        <dbReference type="ARBA" id="ARBA00023315"/>
    </source>
</evidence>